<gene>
    <name evidence="5" type="ORF">MFLAVUS_009595</name>
</gene>
<evidence type="ECO:0000313" key="5">
    <source>
        <dbReference type="EMBL" id="GAA5816073.1"/>
    </source>
</evidence>
<evidence type="ECO:0000313" key="6">
    <source>
        <dbReference type="Proteomes" id="UP001473302"/>
    </source>
</evidence>
<organism evidence="5 6">
    <name type="scientific">Mucor flavus</name>
    <dbReference type="NCBI Taxonomy" id="439312"/>
    <lineage>
        <taxon>Eukaryota</taxon>
        <taxon>Fungi</taxon>
        <taxon>Fungi incertae sedis</taxon>
        <taxon>Mucoromycota</taxon>
        <taxon>Mucoromycotina</taxon>
        <taxon>Mucoromycetes</taxon>
        <taxon>Mucorales</taxon>
        <taxon>Mucorineae</taxon>
        <taxon>Mucoraceae</taxon>
        <taxon>Mucor</taxon>
    </lineage>
</organism>
<feature type="compositionally biased region" description="Basic and acidic residues" evidence="3">
    <location>
        <begin position="151"/>
        <end position="160"/>
    </location>
</feature>
<feature type="compositionally biased region" description="Polar residues" evidence="3">
    <location>
        <begin position="196"/>
        <end position="205"/>
    </location>
</feature>
<dbReference type="Gene3D" id="1.20.920.10">
    <property type="entry name" value="Bromodomain-like"/>
    <property type="match status" value="1"/>
</dbReference>
<keyword evidence="6" id="KW-1185">Reference proteome</keyword>
<feature type="compositionally biased region" description="Polar residues" evidence="3">
    <location>
        <begin position="372"/>
        <end position="381"/>
    </location>
</feature>
<dbReference type="SUPFAM" id="SSF47370">
    <property type="entry name" value="Bromodomain"/>
    <property type="match status" value="1"/>
</dbReference>
<feature type="compositionally biased region" description="Low complexity" evidence="3">
    <location>
        <begin position="167"/>
        <end position="178"/>
    </location>
</feature>
<dbReference type="Pfam" id="PF00439">
    <property type="entry name" value="Bromodomain"/>
    <property type="match status" value="1"/>
</dbReference>
<evidence type="ECO:0000256" key="1">
    <source>
        <dbReference type="ARBA" id="ARBA00023117"/>
    </source>
</evidence>
<dbReference type="InterPro" id="IPR001487">
    <property type="entry name" value="Bromodomain"/>
</dbReference>
<evidence type="ECO:0000256" key="2">
    <source>
        <dbReference type="PROSITE-ProRule" id="PRU00035"/>
    </source>
</evidence>
<accession>A0ABP9ZAC2</accession>
<feature type="region of interest" description="Disordered" evidence="3">
    <location>
        <begin position="125"/>
        <end position="221"/>
    </location>
</feature>
<protein>
    <recommendedName>
        <fullName evidence="4">Bromo domain-containing protein</fullName>
    </recommendedName>
</protein>
<evidence type="ECO:0000256" key="3">
    <source>
        <dbReference type="SAM" id="MobiDB-lite"/>
    </source>
</evidence>
<comment type="caution">
    <text evidence="5">The sequence shown here is derived from an EMBL/GenBank/DDBJ whole genome shotgun (WGS) entry which is preliminary data.</text>
</comment>
<dbReference type="PANTHER" id="PTHR15398:SF4">
    <property type="entry name" value="BROMODOMAIN-CONTAINING PROTEIN 8 ISOFORM X1"/>
    <property type="match status" value="1"/>
</dbReference>
<dbReference type="PANTHER" id="PTHR15398">
    <property type="entry name" value="BROMODOMAIN-CONTAINING PROTEIN 8"/>
    <property type="match status" value="1"/>
</dbReference>
<feature type="domain" description="Bromo" evidence="4">
    <location>
        <begin position="487"/>
        <end position="557"/>
    </location>
</feature>
<feature type="region of interest" description="Disordered" evidence="3">
    <location>
        <begin position="361"/>
        <end position="381"/>
    </location>
</feature>
<dbReference type="PRINTS" id="PR00503">
    <property type="entry name" value="BROMODOMAIN"/>
</dbReference>
<keyword evidence="1 2" id="KW-0103">Bromodomain</keyword>
<evidence type="ECO:0000259" key="4">
    <source>
        <dbReference type="PROSITE" id="PS50014"/>
    </source>
</evidence>
<dbReference type="Proteomes" id="UP001473302">
    <property type="component" value="Unassembled WGS sequence"/>
</dbReference>
<dbReference type="InterPro" id="IPR036427">
    <property type="entry name" value="Bromodomain-like_sf"/>
</dbReference>
<feature type="compositionally biased region" description="Basic and acidic residues" evidence="3">
    <location>
        <begin position="361"/>
        <end position="370"/>
    </location>
</feature>
<dbReference type="PROSITE" id="PS50014">
    <property type="entry name" value="BROMODOMAIN_2"/>
    <property type="match status" value="1"/>
</dbReference>
<sequence length="592" mass="67388">MSTSCEWSILEKLLLTQAVYKYGENMWFQVARVLKQHGLIQPQQRQSDFFSQKNCQFQYYLLVENLEAEKQVYRNNDLKNDMPVVVRIARQLYLQRIEEVKEGLRKDEESFGQLAEEIESIKSGKWDQTLSAGGSDKIPNDADLPSEEEEIVRGEPKETNSSDSAVSNEITSNTTTENKIVESVAQLENRMKRTSSETAIASGSSLKRCRLEETSSESSEDQVILTAISNGNTPKIDASAIFSPDVVASSEKMTQEEELRTMHTYTPNLQESNITPITFSKSFPNPPQLNNIIPIVDPVTTDTVPVTDTTPNSPEAVNNFTMVTEAIHMINMSNRVTMTKEPTKRFETTAEPITVRIDTETKDTSRDMESQKMGTESITNTNDQVSPMEEIIKDSTEKTLINEKLPKIIIPETSTSSYQRTYYDQSASPISKINMMTPDDEYYTGSETATPTSTSAIEKRRLNPNHTNDQRQKAWQKNINLLWQEIANHKNGTMFMNPIKKSYAPLYDKVVKQPLYLKTIKNRVRDGIVKTTAEFERDVVLMLTNSLMYNKEGTEMYLMALEMLDDVREQIRLFKSADGYSVSLWENDSQQL</sequence>
<name>A0ABP9ZAC2_9FUNG</name>
<dbReference type="SMART" id="SM00297">
    <property type="entry name" value="BROMO"/>
    <property type="match status" value="1"/>
</dbReference>
<dbReference type="EMBL" id="BAABUK010000029">
    <property type="protein sequence ID" value="GAA5816073.1"/>
    <property type="molecule type" value="Genomic_DNA"/>
</dbReference>
<reference evidence="5 6" key="1">
    <citation type="submission" date="2024-04" db="EMBL/GenBank/DDBJ databases">
        <title>genome sequences of Mucor flavus KT1a and Helicostylum pulchrum KT1b strains isolated from the surface of a dry-aged beef.</title>
        <authorList>
            <person name="Toyotome T."/>
            <person name="Hosono M."/>
            <person name="Torimaru M."/>
            <person name="Fukuda K."/>
            <person name="Mikami N."/>
        </authorList>
    </citation>
    <scope>NUCLEOTIDE SEQUENCE [LARGE SCALE GENOMIC DNA]</scope>
    <source>
        <strain evidence="5 6">KT1a</strain>
    </source>
</reference>
<proteinExistence type="predicted"/>